<dbReference type="Proteomes" id="UP001165082">
    <property type="component" value="Unassembled WGS sequence"/>
</dbReference>
<organism evidence="4 5">
    <name type="scientific">Triparma retinervis</name>
    <dbReference type="NCBI Taxonomy" id="2557542"/>
    <lineage>
        <taxon>Eukaryota</taxon>
        <taxon>Sar</taxon>
        <taxon>Stramenopiles</taxon>
        <taxon>Ochrophyta</taxon>
        <taxon>Bolidophyceae</taxon>
        <taxon>Parmales</taxon>
        <taxon>Triparmaceae</taxon>
        <taxon>Triparma</taxon>
    </lineage>
</organism>
<keyword evidence="2" id="KW-1133">Transmembrane helix</keyword>
<accession>A0A9W6ZGL5</accession>
<comment type="caution">
    <text evidence="4">The sequence shown here is derived from an EMBL/GenBank/DDBJ whole genome shotgun (WGS) entry which is preliminary data.</text>
</comment>
<feature type="transmembrane region" description="Helical" evidence="2">
    <location>
        <begin position="292"/>
        <end position="312"/>
    </location>
</feature>
<evidence type="ECO:0000256" key="1">
    <source>
        <dbReference type="SAM" id="MobiDB-lite"/>
    </source>
</evidence>
<protein>
    <recommendedName>
        <fullName evidence="6">Ionotropic glutamate receptor C-terminal domain-containing protein</fullName>
    </recommendedName>
</protein>
<reference evidence="4" key="1">
    <citation type="submission" date="2022-07" db="EMBL/GenBank/DDBJ databases">
        <title>Genome analysis of Parmales, a sister group of diatoms, reveals the evolutionary specialization of diatoms from phago-mixotrophs to photoautotrophs.</title>
        <authorList>
            <person name="Ban H."/>
            <person name="Sato S."/>
            <person name="Yoshikawa S."/>
            <person name="Kazumasa Y."/>
            <person name="Nakamura Y."/>
            <person name="Ichinomiya M."/>
            <person name="Saitoh K."/>
            <person name="Sato N."/>
            <person name="Blanc-Mathieu R."/>
            <person name="Endo H."/>
            <person name="Kuwata A."/>
            <person name="Ogata H."/>
        </authorList>
    </citation>
    <scope>NUCLEOTIDE SEQUENCE</scope>
</reference>
<dbReference type="Gene3D" id="1.10.287.70">
    <property type="match status" value="1"/>
</dbReference>
<dbReference type="OrthoDB" id="203830at2759"/>
<feature type="chain" id="PRO_5040852581" description="Ionotropic glutamate receptor C-terminal domain-containing protein" evidence="3">
    <location>
        <begin position="17"/>
        <end position="699"/>
    </location>
</feature>
<keyword evidence="5" id="KW-1185">Reference proteome</keyword>
<keyword evidence="2" id="KW-0812">Transmembrane</keyword>
<dbReference type="SUPFAM" id="SSF53850">
    <property type="entry name" value="Periplasmic binding protein-like II"/>
    <property type="match status" value="1"/>
</dbReference>
<dbReference type="PANTHER" id="PTHR18966">
    <property type="entry name" value="IONOTROPIC GLUTAMATE RECEPTOR"/>
    <property type="match status" value="1"/>
</dbReference>
<dbReference type="EMBL" id="BRXZ01004700">
    <property type="protein sequence ID" value="GMH53982.1"/>
    <property type="molecule type" value="Genomic_DNA"/>
</dbReference>
<keyword evidence="3" id="KW-0732">Signal</keyword>
<dbReference type="InterPro" id="IPR015683">
    <property type="entry name" value="Ionotropic_Glu_rcpt"/>
</dbReference>
<feature type="region of interest" description="Disordered" evidence="1">
    <location>
        <begin position="641"/>
        <end position="678"/>
    </location>
</feature>
<sequence length="699" mass="78349">MIDLRYLLLIIAYVTAFTGPSSCPCIDEPLVATPGEFLEDGTTPCKGGGEIDCVPLDYGGVCKAHDEGRGAHCSVSDPPAWCGDAWCYVDPVKCRTSNYKYFQSDYFDDRYYGYQTCGTLENSYEEHKESLTLVGKTLKVALPEVKFPYMYLPDYTVDDSTFGGGDPETVALEGFGNSYTGIVTEYLQALALHVGFYVNFTYISRANVNEHLDGTNNKRYNGSSWSGCVDDIGQGILDLCMGDYWPMPDRVAVAPFSLPFFDEEWFLFVPRLKAKKTSIKEQMLKPFQPFKAGLWVGLCLTSLYCALLHHWLTNAYDMRRWHAAKENKGHKMRGRKKTILKYWLDSVTLGIDMDDEGNHQPKINVGQAVVKIAFAVIMMVASASYTANLAAMLSKPHVEINIINNIDDCAQRNCNLCVHKHRLPFLERAYPKLTNTIPFRSTGSMFDEIDQYGTGLRGRSSGSGYYFVDDAAQADCPRCIKPPEMKKCDAFMVSSKGFEDHFRPSLCDYEFKGGPIYWLPISFPVREEYAGGISYAIRSVEETTSSFMDIRKKYFASDVLSEVKPTCDPFLQSDIEFAMNENEPPQLEFMHFAGPWMLLFIATIFGIFHKISVEYGITHAAEAKAIDIMKRTSTTLSGSFGFAKKDSSEGGEDDFEMEENPVSRASQQDSRGLRAPSAGSLEFSIDDAYPKKKTRFGAV</sequence>
<keyword evidence="2" id="KW-0472">Membrane</keyword>
<evidence type="ECO:0000313" key="5">
    <source>
        <dbReference type="Proteomes" id="UP001165082"/>
    </source>
</evidence>
<name>A0A9W6ZGL5_9STRA</name>
<dbReference type="Gene3D" id="3.40.190.10">
    <property type="entry name" value="Periplasmic binding protein-like II"/>
    <property type="match status" value="1"/>
</dbReference>
<dbReference type="AlphaFoldDB" id="A0A9W6ZGL5"/>
<proteinExistence type="predicted"/>
<evidence type="ECO:0000313" key="4">
    <source>
        <dbReference type="EMBL" id="GMH53982.1"/>
    </source>
</evidence>
<feature type="signal peptide" evidence="3">
    <location>
        <begin position="1"/>
        <end position="16"/>
    </location>
</feature>
<feature type="transmembrane region" description="Helical" evidence="2">
    <location>
        <begin position="368"/>
        <end position="387"/>
    </location>
</feature>
<evidence type="ECO:0000256" key="2">
    <source>
        <dbReference type="SAM" id="Phobius"/>
    </source>
</evidence>
<evidence type="ECO:0000256" key="3">
    <source>
        <dbReference type="SAM" id="SignalP"/>
    </source>
</evidence>
<evidence type="ECO:0008006" key="6">
    <source>
        <dbReference type="Google" id="ProtNLM"/>
    </source>
</evidence>
<gene>
    <name evidence="4" type="ORF">TrRE_jg310</name>
</gene>
<feature type="compositionally biased region" description="Acidic residues" evidence="1">
    <location>
        <begin position="649"/>
        <end position="659"/>
    </location>
</feature>